<evidence type="ECO:0000313" key="2">
    <source>
        <dbReference type="Ensembl" id="ENSRFEP00010028539.1"/>
    </source>
</evidence>
<dbReference type="Ensembl" id="ENSRFET00010030987.1">
    <property type="protein sequence ID" value="ENSRFEP00010028539.1"/>
    <property type="gene ID" value="ENSRFEG00010018949.1"/>
</dbReference>
<dbReference type="InterPro" id="IPR035976">
    <property type="entry name" value="Sushi/SCR/CCP_sf"/>
</dbReference>
<proteinExistence type="predicted"/>
<dbReference type="AlphaFoldDB" id="A0A671FS16"/>
<dbReference type="GeneTree" id="ENSGT00940000161381"/>
<protein>
    <recommendedName>
        <fullName evidence="4">Sushi domain-containing protein</fullName>
    </recommendedName>
</protein>
<dbReference type="InterPro" id="IPR000436">
    <property type="entry name" value="Sushi_SCR_CCP_dom"/>
</dbReference>
<keyword evidence="3" id="KW-1185">Reference proteome</keyword>
<sequence length="169" mass="19568">MEQLFKILPRTFPLFCPTYRLPGHRTWLVKEIKYFYVFIFLSLDACGKPPVFESMKFKGVPKSSYSPGEKIYFEWYKPVVPPLTTSTVCQPDNTWAPFQEVCTRKLCPQLGEPQNGQIIYINGTFEFGPQAYYVCNEGLAGAIMLAKSHSWKSLFLILLQKSEEVKNRY</sequence>
<dbReference type="SUPFAM" id="SSF57535">
    <property type="entry name" value="Complement control module/SCR domain"/>
    <property type="match status" value="2"/>
</dbReference>
<evidence type="ECO:0000313" key="3">
    <source>
        <dbReference type="Proteomes" id="UP000472240"/>
    </source>
</evidence>
<reference evidence="2 3" key="2">
    <citation type="journal article" date="2018" name="Annu Rev Anim Biosci">
        <title>Bat Biology, Genomes, and the Bat1K Project: To Generate Chromosome-Level Genomes for All Living Bat Species.</title>
        <authorList>
            <person name="Teeling E.C."/>
            <person name="Vernes S.C."/>
            <person name="Davalos L.M."/>
            <person name="Ray D.A."/>
            <person name="Gilbert M.T.P."/>
            <person name="Myers E."/>
        </authorList>
    </citation>
    <scope>NUCLEOTIDE SEQUENCE</scope>
</reference>
<organism evidence="2 3">
    <name type="scientific">Rhinolophus ferrumequinum</name>
    <name type="common">Greater horseshoe bat</name>
    <dbReference type="NCBI Taxonomy" id="59479"/>
    <lineage>
        <taxon>Eukaryota</taxon>
        <taxon>Metazoa</taxon>
        <taxon>Chordata</taxon>
        <taxon>Craniata</taxon>
        <taxon>Vertebrata</taxon>
        <taxon>Euteleostomi</taxon>
        <taxon>Mammalia</taxon>
        <taxon>Eutheria</taxon>
        <taxon>Laurasiatheria</taxon>
        <taxon>Chiroptera</taxon>
        <taxon>Yinpterochiroptera</taxon>
        <taxon>Rhinolophoidea</taxon>
        <taxon>Rhinolophidae</taxon>
        <taxon>Rhinolophinae</taxon>
        <taxon>Rhinolophus</taxon>
    </lineage>
</organism>
<keyword evidence="1" id="KW-1015">Disulfide bond</keyword>
<accession>A0A671FS16</accession>
<dbReference type="CDD" id="cd00033">
    <property type="entry name" value="CCP"/>
    <property type="match status" value="2"/>
</dbReference>
<reference evidence="2 3" key="1">
    <citation type="journal article" date="2015" name="Annu Rev Anim Biosci">
        <title>The Genome 10K Project: a way forward.</title>
        <authorList>
            <person name="Koepfli K.P."/>
            <person name="Paten B."/>
            <person name="O'Brien S.J."/>
            <person name="Koepfli K.P."/>
            <person name="Paten B."/>
            <person name="Antunes A."/>
            <person name="Belov K."/>
            <person name="Bustamante C."/>
            <person name="Castoe T.A."/>
            <person name="Clawson H."/>
            <person name="Crawford A.J."/>
            <person name="Diekhans M."/>
            <person name="Distel D."/>
            <person name="Durbin R."/>
            <person name="Earl D."/>
            <person name="Fujita M.K."/>
            <person name="Gamble T."/>
            <person name="Georges A."/>
            <person name="Gemmell N."/>
            <person name="Gilbert M.T."/>
            <person name="Graves J.M."/>
            <person name="Green R.E."/>
            <person name="Hickey G."/>
            <person name="Jarvis E.D."/>
            <person name="Johnson W."/>
            <person name="Komissarov A."/>
            <person name="Korf I."/>
            <person name="Kuhn R."/>
            <person name="Larkin D.M."/>
            <person name="Lewin H."/>
            <person name="Lopez J.V."/>
            <person name="Ma J."/>
            <person name="Marques-Bonet T."/>
            <person name="Miller W."/>
            <person name="Murphy R."/>
            <person name="Pevzner P."/>
            <person name="Shapiro B."/>
            <person name="Steiner C."/>
            <person name="Tamazian G."/>
            <person name="Venkatesh B."/>
            <person name="Wang J."/>
            <person name="Wayne R."/>
            <person name="Wiley E."/>
            <person name="Yang H."/>
            <person name="Zhang G."/>
            <person name="Haussler D."/>
            <person name="Ryder O."/>
            <person name="O'Brien S.J."/>
        </authorList>
    </citation>
    <scope>NUCLEOTIDE SEQUENCE</scope>
</reference>
<reference evidence="2" key="5">
    <citation type="submission" date="2025-09" db="UniProtKB">
        <authorList>
            <consortium name="Ensembl"/>
        </authorList>
    </citation>
    <scope>IDENTIFICATION</scope>
</reference>
<dbReference type="Gene3D" id="2.10.70.10">
    <property type="entry name" value="Complement Module, domain 1"/>
    <property type="match status" value="2"/>
</dbReference>
<reference evidence="3" key="3">
    <citation type="submission" date="2018-12" db="EMBL/GenBank/DDBJ databases">
        <title>G10K-VGP greater horseshoe bat female genome, primary haplotype.</title>
        <authorList>
            <person name="Teeling E."/>
            <person name="Myers G."/>
            <person name="Vernes S."/>
            <person name="Pippel M."/>
            <person name="Winkler S."/>
            <person name="Fedrigo O."/>
            <person name="Rhie A."/>
            <person name="Koren S."/>
            <person name="Phillippy A."/>
            <person name="Lewin H."/>
            <person name="Damas J."/>
            <person name="Howe K."/>
            <person name="Mountcastle J."/>
            <person name="Jarvis E.D."/>
        </authorList>
    </citation>
    <scope>NUCLEOTIDE SEQUENCE [LARGE SCALE GENOMIC DNA]</scope>
</reference>
<evidence type="ECO:0000256" key="1">
    <source>
        <dbReference type="ARBA" id="ARBA00023157"/>
    </source>
</evidence>
<name>A0A671FS16_RHIFE</name>
<reference evidence="2" key="4">
    <citation type="submission" date="2025-08" db="UniProtKB">
        <authorList>
            <consortium name="Ensembl"/>
        </authorList>
    </citation>
    <scope>IDENTIFICATION</scope>
</reference>
<dbReference type="Proteomes" id="UP000472240">
    <property type="component" value="Chromosome 22"/>
</dbReference>
<dbReference type="InParanoid" id="A0A671FS16"/>
<evidence type="ECO:0008006" key="4">
    <source>
        <dbReference type="Google" id="ProtNLM"/>
    </source>
</evidence>